<dbReference type="AlphaFoldDB" id="E9GBG6"/>
<evidence type="ECO:0000313" key="1">
    <source>
        <dbReference type="EMBL" id="EFX83157.1"/>
    </source>
</evidence>
<dbReference type="InParanoid" id="E9GBG6"/>
<sequence length="283" mass="32479">MRTNILRFEKKVEPFSNGYKSVLVVHSSIIRVFELNFNAVSYRITRYTNVNQLNFEKMKRATFKVLVPVLLTQLAVAVVGLDGDDLAKEYGAKIQKDKNSNSMNAFGSGQTEEFDELNTNGRYSEFWPMRWSNKPNQPKTNHKSKPHFPIPAHSYFAPIIYNHASAFKPYVPLYVPKKTPSYDRPTSVSPTAYYTESLIYGYTTPSYPSPTFSPSPYFPPENMDSAIEPSSRPQYPSIFYNDLKKEPESSQNNVGAEIVNDDNDFPKFDDFLKQSLSFQHFRP</sequence>
<gene>
    <name evidence="1" type="ORF">DAPPUDRAFT_100850</name>
</gene>
<dbReference type="KEGG" id="dpx:DAPPUDRAFT_100850"/>
<dbReference type="EMBL" id="GL732538">
    <property type="protein sequence ID" value="EFX83157.1"/>
    <property type="molecule type" value="Genomic_DNA"/>
</dbReference>
<name>E9GBG6_DAPPU</name>
<dbReference type="Proteomes" id="UP000000305">
    <property type="component" value="Unassembled WGS sequence"/>
</dbReference>
<keyword evidence="2" id="KW-1185">Reference proteome</keyword>
<dbReference type="HOGENOM" id="CLU_984360_0_0_1"/>
<accession>E9GBG6</accession>
<evidence type="ECO:0000313" key="2">
    <source>
        <dbReference type="Proteomes" id="UP000000305"/>
    </source>
</evidence>
<organism evidence="1 2">
    <name type="scientific">Daphnia pulex</name>
    <name type="common">Water flea</name>
    <dbReference type="NCBI Taxonomy" id="6669"/>
    <lineage>
        <taxon>Eukaryota</taxon>
        <taxon>Metazoa</taxon>
        <taxon>Ecdysozoa</taxon>
        <taxon>Arthropoda</taxon>
        <taxon>Crustacea</taxon>
        <taxon>Branchiopoda</taxon>
        <taxon>Diplostraca</taxon>
        <taxon>Cladocera</taxon>
        <taxon>Anomopoda</taxon>
        <taxon>Daphniidae</taxon>
        <taxon>Daphnia</taxon>
    </lineage>
</organism>
<reference evidence="1 2" key="1">
    <citation type="journal article" date="2011" name="Science">
        <title>The ecoresponsive genome of Daphnia pulex.</title>
        <authorList>
            <person name="Colbourne J.K."/>
            <person name="Pfrender M.E."/>
            <person name="Gilbert D."/>
            <person name="Thomas W.K."/>
            <person name="Tucker A."/>
            <person name="Oakley T.H."/>
            <person name="Tokishita S."/>
            <person name="Aerts A."/>
            <person name="Arnold G.J."/>
            <person name="Basu M.K."/>
            <person name="Bauer D.J."/>
            <person name="Caceres C.E."/>
            <person name="Carmel L."/>
            <person name="Casola C."/>
            <person name="Choi J.H."/>
            <person name="Detter J.C."/>
            <person name="Dong Q."/>
            <person name="Dusheyko S."/>
            <person name="Eads B.D."/>
            <person name="Frohlich T."/>
            <person name="Geiler-Samerotte K.A."/>
            <person name="Gerlach D."/>
            <person name="Hatcher P."/>
            <person name="Jogdeo S."/>
            <person name="Krijgsveld J."/>
            <person name="Kriventseva E.V."/>
            <person name="Kultz D."/>
            <person name="Laforsch C."/>
            <person name="Lindquist E."/>
            <person name="Lopez J."/>
            <person name="Manak J.R."/>
            <person name="Muller J."/>
            <person name="Pangilinan J."/>
            <person name="Patwardhan R.P."/>
            <person name="Pitluck S."/>
            <person name="Pritham E.J."/>
            <person name="Rechtsteiner A."/>
            <person name="Rho M."/>
            <person name="Rogozin I.B."/>
            <person name="Sakarya O."/>
            <person name="Salamov A."/>
            <person name="Schaack S."/>
            <person name="Shapiro H."/>
            <person name="Shiga Y."/>
            <person name="Skalitzky C."/>
            <person name="Smith Z."/>
            <person name="Souvorov A."/>
            <person name="Sung W."/>
            <person name="Tang Z."/>
            <person name="Tsuchiya D."/>
            <person name="Tu H."/>
            <person name="Vos H."/>
            <person name="Wang M."/>
            <person name="Wolf Y.I."/>
            <person name="Yamagata H."/>
            <person name="Yamada T."/>
            <person name="Ye Y."/>
            <person name="Shaw J.R."/>
            <person name="Andrews J."/>
            <person name="Crease T.J."/>
            <person name="Tang H."/>
            <person name="Lucas S.M."/>
            <person name="Robertson H.M."/>
            <person name="Bork P."/>
            <person name="Koonin E.V."/>
            <person name="Zdobnov E.M."/>
            <person name="Grigoriev I.V."/>
            <person name="Lynch M."/>
            <person name="Boore J.L."/>
        </authorList>
    </citation>
    <scope>NUCLEOTIDE SEQUENCE [LARGE SCALE GENOMIC DNA]</scope>
</reference>
<proteinExistence type="predicted"/>
<dbReference type="OrthoDB" id="6361497at2759"/>
<protein>
    <submittedName>
        <fullName evidence="1">Uncharacterized protein</fullName>
    </submittedName>
</protein>